<sequence length="88" mass="9827">MEIKQLKAYQFLSVVTAFVCALAFQDFFQNEFIYITTIIVGSPGTMLLGLAASAVVLRYLISLFSRFSEIGFKRFLLGFLLLTMSALA</sequence>
<feature type="transmembrane region" description="Helical" evidence="1">
    <location>
        <begin position="71"/>
        <end position="87"/>
    </location>
</feature>
<evidence type="ECO:0000256" key="1">
    <source>
        <dbReference type="SAM" id="Phobius"/>
    </source>
</evidence>
<keyword evidence="1" id="KW-1133">Transmembrane helix</keyword>
<dbReference type="Proteomes" id="UP001520878">
    <property type="component" value="Unassembled WGS sequence"/>
</dbReference>
<dbReference type="EMBL" id="JAJEWP010000001">
    <property type="protein sequence ID" value="MCC2616069.1"/>
    <property type="molecule type" value="Genomic_DNA"/>
</dbReference>
<dbReference type="RefSeq" id="WP_229158700.1">
    <property type="nucleotide sequence ID" value="NZ_JAJEWP010000001.1"/>
</dbReference>
<protein>
    <submittedName>
        <fullName evidence="2">Uncharacterized protein</fullName>
    </submittedName>
</protein>
<organism evidence="2 3">
    <name type="scientific">Fluctibacter halophilus</name>
    <dbReference type="NCBI Taxonomy" id="226011"/>
    <lineage>
        <taxon>Bacteria</taxon>
        <taxon>Pseudomonadati</taxon>
        <taxon>Pseudomonadota</taxon>
        <taxon>Gammaproteobacteria</taxon>
        <taxon>Alteromonadales</taxon>
        <taxon>Alteromonadaceae</taxon>
        <taxon>Fluctibacter</taxon>
    </lineage>
</organism>
<reference evidence="2 3" key="1">
    <citation type="submission" date="2021-10" db="EMBL/GenBank/DDBJ databases">
        <title>Draft genome of Aestuariibacter halophilus JC2043.</title>
        <authorList>
            <person name="Emsley S.A."/>
            <person name="Pfannmuller K.M."/>
            <person name="Ushijima B."/>
            <person name="Saw J.H."/>
            <person name="Videau P."/>
        </authorList>
    </citation>
    <scope>NUCLEOTIDE SEQUENCE [LARGE SCALE GENOMIC DNA]</scope>
    <source>
        <strain evidence="2 3">JC2043</strain>
    </source>
</reference>
<gene>
    <name evidence="2" type="ORF">LJ739_07435</name>
</gene>
<comment type="caution">
    <text evidence="2">The sequence shown here is derived from an EMBL/GenBank/DDBJ whole genome shotgun (WGS) entry which is preliminary data.</text>
</comment>
<keyword evidence="3" id="KW-1185">Reference proteome</keyword>
<evidence type="ECO:0000313" key="2">
    <source>
        <dbReference type="EMBL" id="MCC2616069.1"/>
    </source>
</evidence>
<name>A0ABS8G6E9_9ALTE</name>
<proteinExistence type="predicted"/>
<feature type="transmembrane region" description="Helical" evidence="1">
    <location>
        <begin position="33"/>
        <end position="59"/>
    </location>
</feature>
<evidence type="ECO:0000313" key="3">
    <source>
        <dbReference type="Proteomes" id="UP001520878"/>
    </source>
</evidence>
<keyword evidence="1" id="KW-0812">Transmembrane</keyword>
<accession>A0ABS8G6E9</accession>
<keyword evidence="1" id="KW-0472">Membrane</keyword>